<dbReference type="InterPro" id="IPR049551">
    <property type="entry name" value="PKS_DH_C"/>
</dbReference>
<dbReference type="InterPro" id="IPR049552">
    <property type="entry name" value="PKS_DH_N"/>
</dbReference>
<comment type="caution">
    <text evidence="12">The sequence shown here is derived from an EMBL/GenBank/DDBJ whole genome shotgun (WGS) entry which is preliminary data.</text>
</comment>
<dbReference type="GO" id="GO:0031177">
    <property type="term" value="F:phosphopantetheine binding"/>
    <property type="evidence" value="ECO:0007669"/>
    <property type="project" value="InterPro"/>
</dbReference>
<feature type="active site" description="Proton donor; for dehydratase activity" evidence="8">
    <location>
        <position position="4722"/>
    </location>
</feature>
<keyword evidence="5" id="KW-0045">Antibiotic biosynthesis</keyword>
<dbReference type="InterPro" id="IPR014043">
    <property type="entry name" value="Acyl_transferase_dom"/>
</dbReference>
<organism evidence="12 13">
    <name type="scientific">Kitasatospora phosalacinea</name>
    <dbReference type="NCBI Taxonomy" id="2065"/>
    <lineage>
        <taxon>Bacteria</taxon>
        <taxon>Bacillati</taxon>
        <taxon>Actinomycetota</taxon>
        <taxon>Actinomycetes</taxon>
        <taxon>Kitasatosporales</taxon>
        <taxon>Streptomycetaceae</taxon>
        <taxon>Kitasatospora</taxon>
    </lineage>
</organism>
<feature type="region of interest" description="C-terminal hotdog fold" evidence="8">
    <location>
        <begin position="2922"/>
        <end position="3059"/>
    </location>
</feature>
<dbReference type="SMART" id="SM00823">
    <property type="entry name" value="PKS_PP"/>
    <property type="match status" value="4"/>
</dbReference>
<dbReference type="PROSITE" id="PS50075">
    <property type="entry name" value="CARRIER"/>
    <property type="match status" value="4"/>
</dbReference>
<dbReference type="FunFam" id="1.10.1200.10:FF:000007">
    <property type="entry name" value="Probable polyketide synthase pks17"/>
    <property type="match status" value="3"/>
</dbReference>
<dbReference type="PROSITE" id="PS00018">
    <property type="entry name" value="EF_HAND_1"/>
    <property type="match status" value="1"/>
</dbReference>
<evidence type="ECO:0000259" key="10">
    <source>
        <dbReference type="PROSITE" id="PS52004"/>
    </source>
</evidence>
<feature type="region of interest" description="N-terminal hotdog fold" evidence="8">
    <location>
        <begin position="1009"/>
        <end position="1132"/>
    </location>
</feature>
<dbReference type="SMART" id="SM01294">
    <property type="entry name" value="PKS_PP_betabranch"/>
    <property type="match status" value="4"/>
</dbReference>
<feature type="domain" description="Carrier" evidence="9">
    <location>
        <begin position="1771"/>
        <end position="1846"/>
    </location>
</feature>
<evidence type="ECO:0000256" key="1">
    <source>
        <dbReference type="ARBA" id="ARBA00004792"/>
    </source>
</evidence>
<feature type="domain" description="Carrier" evidence="9">
    <location>
        <begin position="13"/>
        <end position="89"/>
    </location>
</feature>
<dbReference type="SUPFAM" id="SSF52151">
    <property type="entry name" value="FabD/lysophospholipase-like"/>
    <property type="match status" value="3"/>
</dbReference>
<dbReference type="InterPro" id="IPR018201">
    <property type="entry name" value="Ketoacyl_synth_AS"/>
</dbReference>
<evidence type="ECO:0000256" key="3">
    <source>
        <dbReference type="ARBA" id="ARBA00022553"/>
    </source>
</evidence>
<feature type="active site" description="Proton acceptor; for dehydratase activity" evidence="8">
    <location>
        <position position="2815"/>
    </location>
</feature>
<dbReference type="GO" id="GO:0006633">
    <property type="term" value="P:fatty acid biosynthetic process"/>
    <property type="evidence" value="ECO:0007669"/>
    <property type="project" value="InterPro"/>
</dbReference>
<dbReference type="FunFam" id="3.40.47.10:FF:000019">
    <property type="entry name" value="Polyketide synthase type I"/>
    <property type="match status" value="3"/>
</dbReference>
<dbReference type="Pfam" id="PF14765">
    <property type="entry name" value="PS-DH"/>
    <property type="match status" value="3"/>
</dbReference>
<feature type="domain" description="Ketosynthase family 3 (KS3)" evidence="10">
    <location>
        <begin position="3632"/>
        <end position="4058"/>
    </location>
</feature>
<dbReference type="InterPro" id="IPR013968">
    <property type="entry name" value="PKS_KR"/>
</dbReference>
<dbReference type="CDD" id="cd08956">
    <property type="entry name" value="KR_3_FAS_SDR_x"/>
    <property type="match status" value="3"/>
</dbReference>
<dbReference type="SUPFAM" id="SSF51735">
    <property type="entry name" value="NAD(P)-binding Rossmann-fold domains"/>
    <property type="match status" value="6"/>
</dbReference>
<dbReference type="Pfam" id="PF00109">
    <property type="entry name" value="ketoacyl-synt"/>
    <property type="match status" value="3"/>
</dbReference>
<dbReference type="InterPro" id="IPR020806">
    <property type="entry name" value="PKS_PP-bd"/>
</dbReference>
<dbReference type="InterPro" id="IPR014030">
    <property type="entry name" value="Ketoacyl_synth_N"/>
</dbReference>
<dbReference type="InterPro" id="IPR020841">
    <property type="entry name" value="PKS_Beta-ketoAc_synthase_dom"/>
</dbReference>
<dbReference type="InterPro" id="IPR006162">
    <property type="entry name" value="Ppantetheine_attach_site"/>
</dbReference>
<protein>
    <submittedName>
        <fullName evidence="12">Uncharacterized protein</fullName>
    </submittedName>
</protein>
<dbReference type="InterPro" id="IPR016036">
    <property type="entry name" value="Malonyl_transacylase_ACP-bd"/>
</dbReference>
<dbReference type="SMART" id="SM00826">
    <property type="entry name" value="PKS_DH"/>
    <property type="match status" value="3"/>
</dbReference>
<evidence type="ECO:0000313" key="12">
    <source>
        <dbReference type="EMBL" id="GLW72076.1"/>
    </source>
</evidence>
<dbReference type="Pfam" id="PF16197">
    <property type="entry name" value="KAsynt_C_assoc"/>
    <property type="match status" value="3"/>
</dbReference>
<dbReference type="InterPro" id="IPR016039">
    <property type="entry name" value="Thiolase-like"/>
</dbReference>
<dbReference type="InterPro" id="IPR055123">
    <property type="entry name" value="SpnB-like_Rossmann"/>
</dbReference>
<dbReference type="GO" id="GO:0004312">
    <property type="term" value="F:fatty acid synthase activity"/>
    <property type="evidence" value="ECO:0007669"/>
    <property type="project" value="TreeGrafter"/>
</dbReference>
<feature type="region of interest" description="N-terminal hotdog fold" evidence="8">
    <location>
        <begin position="2783"/>
        <end position="2910"/>
    </location>
</feature>
<keyword evidence="4" id="KW-0808">Transferase</keyword>
<dbReference type="Gene3D" id="3.40.366.10">
    <property type="entry name" value="Malonyl-Coenzyme A Acyl Carrier Protein, domain 2"/>
    <property type="match status" value="3"/>
</dbReference>
<feature type="domain" description="Carrier" evidence="9">
    <location>
        <begin position="3536"/>
        <end position="3611"/>
    </location>
</feature>
<dbReference type="Pfam" id="PF00698">
    <property type="entry name" value="Acyl_transf_1"/>
    <property type="match status" value="3"/>
</dbReference>
<dbReference type="Gene3D" id="3.10.129.110">
    <property type="entry name" value="Polyketide synthase dehydratase"/>
    <property type="match status" value="3"/>
</dbReference>
<dbReference type="SUPFAM" id="SSF53901">
    <property type="entry name" value="Thiolase-like"/>
    <property type="match status" value="3"/>
</dbReference>
<dbReference type="InterPro" id="IPR049900">
    <property type="entry name" value="PKS_mFAS_DH"/>
</dbReference>
<keyword evidence="7" id="KW-0012">Acyltransferase</keyword>
<dbReference type="InterPro" id="IPR032821">
    <property type="entry name" value="PKS_assoc"/>
</dbReference>
<dbReference type="FunFam" id="3.40.366.10:FF:000002">
    <property type="entry name" value="Probable polyketide synthase 2"/>
    <property type="match status" value="1"/>
</dbReference>
<feature type="region of interest" description="C-terminal hotdog fold" evidence="8">
    <location>
        <begin position="4657"/>
        <end position="4801"/>
    </location>
</feature>
<dbReference type="InterPro" id="IPR001227">
    <property type="entry name" value="Ac_transferase_dom_sf"/>
</dbReference>
<dbReference type="Pfam" id="PF00550">
    <property type="entry name" value="PP-binding"/>
    <property type="match status" value="4"/>
</dbReference>
<dbReference type="PROSITE" id="PS52019">
    <property type="entry name" value="PKS_MFAS_DH"/>
    <property type="match status" value="3"/>
</dbReference>
<dbReference type="InterPro" id="IPR042104">
    <property type="entry name" value="PKS_dehydratase_sf"/>
</dbReference>
<dbReference type="SUPFAM" id="SSF55048">
    <property type="entry name" value="Probable ACP-binding domain of malonyl-CoA ACP transacylase"/>
    <property type="match status" value="3"/>
</dbReference>
<sequence length="5397" mass="554338">MPILFDDTSYGFLLGFVRERVVAVLGAFVPDAPGTVDPGTPLSELGFDSLAAVELQTRLVADTGLDLPVTVVFDHPTVGALARLIRSGLVGDAEPEPEPEPGRPAAADADEPVAIVGVGCRYPGGVSSPEQLWQLVADGRHTVSPFPTDRGWDLAALYDPDPGTPGTSYVRVGGFLPDAGEFDAEFFGISPREASAMDPQQRLVLETAWEALERAAIDPASLRATRTGVFIGAEAQEYGPRLHEAPDGMDGYLLTGNAPSVVSGRVAYALGLQGPTLTVDTACSGSLVALHLAVQALRRGDCPLALAGGVAVMGGPGVFTSFARQRGLAEDGLCKPFAAAADGTGFGEGVGVFVLERLSDALRNGHRVLGVVRGSAINSDGASNGLTAPSGLAQQRVIRAALADARLAPDEVDAVEAHGTGTRLGDPIEAGALLAAYGRDREEPLWLGSVKSNIGHTQAAAGAAGLIKVLMAMEHGVLPRTLHVDAPTPHVDWSLGNVRLLTEERPWPAGERPRRAGVSSFGVSGTNAHLIVEQPPAAVAAEEPAGGPAAEPADAAPVLLPVSARSPRALRAQAGRLADFLAASDAALTDTAFSLATTRAALEHRAVVLAGSREEALRGLAALAADTAPDGVAVRTGSARPGGLAVLFTGQGAQRLGAGRELYRAFPVFARALDEVIDRLDLQLERPLREVWFGTDAEALNRTQYAQCALFALEVALYRLYESWGVTPSVLLGHSIGELAAAHVAGVWSLDDACLVVASRGALMEALPEGGAMAAVAATEAEVRAALLPGVDVAAVNAPGAVVVSGPAEQVGQLVAAFAAEGRRTTALRVSHAFHSALMEPMLAEFEQVLQVVEYAPPRIPVVSDLTGKLATAEQLNDPRYWVDQVRHAVRFADGVTTVLGLGVGACLELGPDRVLSALAEECAAAAGETELPFVPALRRTGAEVEAVLSALAELHAHGVAVDWAGVFAGRGARTVALPTYAFQREHYWLAAPRGAGDAAGFGLTASAHPLLSAEVGLAGSAGLVLTGRLAPDEHPWLAEHVISGVVLLPGTAFVEMALHAAGRVGCELVEELTLQAPLAVPEDGALALQVVVGAEQDGRRTVEVYSRGEWDGEADWTRHATGTLAVAAGDAAPAGLAPWPPAGARPVPVDGLYEELADQGYGYGPLFRGLRRVWRTEGAGGADGVVFAEVELAGDGGGFALHPALLDAVLHATDFAPGEAREPEEIRLPFAWSGVRLAAAGAAALRVRIDSLPGGGVALALADGTGAPVAEVAAFRSLPVAADALRAARSEPLYEVVWKPAPPAAATGGAGLAVLGGADPWGLSLPVLASPLPASPLPDGAGAAPAVVLLPVLPADPAGALPGAAHEDVHRVLGVLRDWLAEERFAASKLVVVTRGAAVPSTAAGLAAAPVRGLVRSAQAEHPGRFVLLDLDGADRPVGAAELAAAAAAGEPELRLVDGALLVPRLTRLPETATAADPAWTASAIDPDGTFLVTGGLGGVGAALARHLVAEHGVRRLLLVGRRGPATPGADELLAELAASGAHAEAAACDVADPRALAALLAGIDPAHPLTGVAHAAGTVADGLVGALTAEQVEAVLRPKLDAAWHLHELTRGLELSAFLLFSSSAALADGGGQGNYAAANAFLDALAEYRRSLELPALALSWGLWADVDGMGAALSDADRRRISRLGLAPLTAAESLAALDRALGAGRPSLVPVRVDRAALAARGEALPALLLDVAGPHARRRGPAASAARPAGAVSGLAALPEAERERAVLELVRSRAAAVLGHSGPEAIGVRRAFSDLGFDSLSAVELRNGLDAATGLRLPATLVFDHPNPRALADHILAKLAGPAATAAAVRPQVAVREDEPIAIVAMSCRFPGGVATPEELWRLVHDGVDAVSGFPTDRGWDEASIYDPEPGRPGRSYTREGAFLHDAAEFDAEFFEISPREAQAMDPQQRLLLEVSWEAIERAGIDPLSLRGSDTGVFAGVMYHDWGTGRGAVSEETAGYLGNGSLASVVSGRVSYALGLEGPTVTVDTACSSSLVAMHWAIQALRRGECALALAGGVTVMSTPDTFIDFSRQRGLAADGRCKSFAAAADGTGWGEGAGVLLLERLSDAERLGHRVLAVVDGSAVNHDGASNGLTAPNGLAQQRVIRQALAAGGLSAADVDAVEAHGTGTTLGDPIEAQALLEVYGQEREQPLWLGSVKSNLGHTQAAAGVAGVIKMVMALRHGVLPRTLHVDAPSPHVDWSAGNVRLLTEARDWAADGRPRRAGVSSFGISGTNAHVIVGEYQAGPAEPVEPVEPAPAADPQVLPFLLSGRTAGALRGQAERLRGFLAERPELPLPALAAALAASRSAFEQRGAVLAGDRQELLAGLELLAAGGTGTQLVLDTAGEGRVGFLFSGQGAQRVGMGRELHAAFPAYAAAFDAVAAAVDGAVHAARAGGEAWAPERWRPLREVVLGDGDGDGLLDRTEYTQAALFAVELALFRLLESWGVTPDVLAGHSIGELAAAQAAGVLSLADAARLVAARGALMQALPAGGAMAALGVTEEEAAELLAGLAEGVGPVDVAAVNGPRSVVVSGAAEAVEALVRLVGGRGAETHRLNVSHAFHSPLMDPALAEFRAVAESVAYRAPRIPVVSTVTGAPADGADLCSADYWVRHARGAVRFADAVRAMAADGVRTFVELGPDAVLSALGARCTEASGGAAAPVFVPSCRRDRPEAPALLAALALLHARGAEVRWPALLGDAPSGLDLPTYAFQHRRFWLDPVPAGDVSAVGQLAADHPMLGAVVPLPGTDSVVLTGRISARRQPWLADHVVNGAILVPGTGFVELAIRAGDQVGHRTLEELTLEAPLVLPGGDQAHRGVALQVLVEGEQDGRRRFEVHSRPDDLPDHPWTKHASGLLTRAGAVEPAGLAEWPPPGAEELDVTDAYARLNARGYGYGPAFQGLRAAWRRGDEVFAEVALPEEIGATGAAFGLHPALLDAAMHADLLDDGQGATLLPFIWNGVTLHAAGARELRVLITRLDGDELSAIEVADAEGNPVASVASLVSRPAGTQPLGAGPQAGQGSLLRIDLTPLPAATAAPLPADWALIGAGDAPGADPHRDVAALVAALDAGAAAPAVAVLRCPAESAATGADLPERAHLVAALVLAELQGWLAEPRLRGSRLLVLTRTGDLGHAPVPGLVRAAEAESPGRFVLVDSDADPQDGGALDLLPAVLAAGEPEAVVRGGAVLLPRLVEEAAPAAAAERPLGDGTVLVTGGTGGLGALLAEHLVTAHGVRHLLLTSRRGPAAPGAAELADRLGALGAEVTVAACDTADRAAVAALLAAVPADRPLSAVVHAAGTADGALVGSLTDEQLHSVLAPKVDAAWHLHELTAGLELSAFVLFSSAGGLVLASGQANYAAANTFLDALAEHRRAAGLPATALAWGLWNLNTGLGGELGEGDLRRMAAQGMPALETDQGLALFDRALGTEAAVLAALRLDQAVLRTRADELPALLRAFAPAPARRAARTAGPARGGLALARRLAGLAGAERERVLLELVSGQIAAVLGHADASAIDGDRAFKELGFDSLAAVELRNALNAATGLALPATMVFDYPTARAVSDFIMGRLLESAEPVAAAKSATTARGRSDEPIAIIGMGCRYAGGVASPADLWRLLVDEVDAVTAFPTNRGWDVDGVYDPVPGKRGKTYAHEGGFLHEAAMFDPAFFGIGPREAMAMDPQQRLLLETAWETIEHAGIDPRSLKGTLTGVFAGAMYDDYGSRLKDAPADVEGYLANGSSGAVVSGRISYLFGLEGPSLTVDTACSSSLVSLHLATQSLRNGECSLALAGGVTVLSATDLFVDSSRQGVLSPDGRSKSFAAAADGVGWAEGAGLLLLERLSDARRNGHEVLAVVRASAVNQDGASNGLTAPNGPSQERVIRAALAAAALTPADVDAVEAHGSGTRLGDPIEAQALLATYGQDRPGDRPLWLGSVKSNIGHAQAAGGAAAVIKVVQALRHELLPRTIHVDAPSPHVDWSTGNVQLLTEARPWTAQGRPRRAGISSFGISGTNAHVIVEEAPPVRHPQPERAAASAPQLPLVPLAVSGSTADALREQAARLAARLDDSTSLLDAAYSAATTRSALDHRAVVLAADRAAAVRALTDLAAGGAAAGLVKATARSTGRLAFLFTGQGSQRLGMGQELYRTFPVFAAALDEACAFLDKGLERPLKDVMWSDAEALNLTGYAQCALFALEVALYRLYESWGVRPDYVAGHSIGEFAAAHTAGVWSLEDACTLVGARARLMQALPAGGAMTAIAATEEEVRAALVPGVDVAAVNGPQAVVVSGEAEAVAKVAAGFRRTKALTVSHAFHSALMEPMLDEFRAVAARLTYSAPTTAVVSTLTGRLATAEELGSPEYWVRHVRESVRFADAVTTLTASGTARFLELGPDAVLTGMAGHATGDGQVLLPALRRTGEEARTVLQALAGLHVRGVPVDWQGVFAGRGARKVALPTYAFQRKEYWLNATAPAGDATSVGVDRAGHPLLGAVVELPDTGGVVLTGTLSTARQPWLRDHRVMDTVLLPGAAFVELAVRAGDEVGFDLLEELTQQAPLVLRDGAATSVRVVLGGEQGGRRTLAVYSRDAAAVGAPWTQHAAGTLARGDLAAPPAPGTDPWPPVGAEPVDIGGVYPDLAELGFGYGPVFQGMRAVWCRRDADGAPAEVFAEIALPEGTDTAGFGIHPALLDSALGATDFLTEGGPKAVGEATIPFAWTGVRLYAAGANALRVTVRPGARGTALELADPTGSPVGRIDSLVVRPVTADRLGGTDPARDALLRIGWQRGPVADPAAAPAGWALLGGAAALPFPLLPADGAQRPEVAVLACAPGAEAGTDSGSVPDAARTLVRRTLAQVADWLADPRYADARLVVLTTRAVTAPADGGGPDLVQAPLWGLVRSAQTENPGRIVLVDTDGTPESLRALPAVLAAGEPEAAVRAGAVWLPRLERAEALPADPAGWDPDGTVLITGGTGLLGGHLARHLAERYGVRHLLLTGRRGPDAPGAAELVAELAEAGAEATVAACDAADPDALAALLGAVPAEHPLTAVVHAAGLMDSAVFGSLTAEQVDAVLRPKVDAAWHLHELTKGLDLAAFVLYSSAGGLVLTAGQANYAAANVFLDALAEHRAAQGLPAKALAWGPWQGSEDQVDLERLARSGVAELTAEEGLALFDAALGTADPALAPIKLTPRPQAPAGQALPEPPALLRGLQRGPARRTLAAAAAGAAPVAALDARLAAMTPEQRTAAVLEVVLRHTAGVLGYEDASQIDPDKGFTDLGLDSLAAVELRNRIGAETGLRLPATLVFDYPTAQPLADYLLDELVPDAPAAPADRADGGTAAEDASIRQEIAEMSVEELMKSVYGGQEEQS</sequence>
<dbReference type="Pfam" id="PF21089">
    <property type="entry name" value="PKS_DH_N"/>
    <property type="match status" value="3"/>
</dbReference>
<evidence type="ECO:0000259" key="11">
    <source>
        <dbReference type="PROSITE" id="PS52019"/>
    </source>
</evidence>
<dbReference type="SMART" id="SM00825">
    <property type="entry name" value="PKS_KS"/>
    <property type="match status" value="3"/>
</dbReference>
<comment type="pathway">
    <text evidence="1">Antibiotic biosynthesis.</text>
</comment>
<dbReference type="InterPro" id="IPR014031">
    <property type="entry name" value="Ketoacyl_synth_C"/>
</dbReference>
<dbReference type="InterPro" id="IPR036736">
    <property type="entry name" value="ACP-like_sf"/>
</dbReference>
<gene>
    <name evidence="12" type="ORF">Kpho02_43750</name>
</gene>
<feature type="active site" description="Proton acceptor; for dehydratase activity" evidence="8">
    <location>
        <position position="1041"/>
    </location>
</feature>
<feature type="region of interest" description="N-terminal hotdog fold" evidence="8">
    <location>
        <begin position="4520"/>
        <end position="4643"/>
    </location>
</feature>
<feature type="domain" description="Carrier" evidence="9">
    <location>
        <begin position="5272"/>
        <end position="5350"/>
    </location>
</feature>
<keyword evidence="6" id="KW-0511">Multifunctional enzyme</keyword>
<keyword evidence="3" id="KW-0597">Phosphoprotein</keyword>
<dbReference type="SMART" id="SM00827">
    <property type="entry name" value="PKS_AT"/>
    <property type="match status" value="3"/>
</dbReference>
<dbReference type="InterPro" id="IPR036291">
    <property type="entry name" value="NAD(P)-bd_dom_sf"/>
</dbReference>
<dbReference type="SUPFAM" id="SSF47336">
    <property type="entry name" value="ACP-like"/>
    <property type="match status" value="4"/>
</dbReference>
<dbReference type="PANTHER" id="PTHR43775:SF51">
    <property type="entry name" value="INACTIVE PHENOLPHTHIOCEROL SYNTHESIS POLYKETIDE SYNTHASE TYPE I PKS1-RELATED"/>
    <property type="match status" value="1"/>
</dbReference>
<dbReference type="Pfam" id="PF22953">
    <property type="entry name" value="SpnB_Rossmann"/>
    <property type="match status" value="2"/>
</dbReference>
<evidence type="ECO:0000256" key="2">
    <source>
        <dbReference type="ARBA" id="ARBA00022450"/>
    </source>
</evidence>
<dbReference type="Gene3D" id="3.30.70.3290">
    <property type="match status" value="3"/>
</dbReference>
<keyword evidence="2" id="KW-0596">Phosphopantetheine</keyword>
<dbReference type="Proteomes" id="UP001165041">
    <property type="component" value="Unassembled WGS sequence"/>
</dbReference>
<feature type="active site" description="Proton donor; for dehydratase activity" evidence="8">
    <location>
        <position position="1208"/>
    </location>
</feature>
<dbReference type="PROSITE" id="PS00012">
    <property type="entry name" value="PHOSPHOPANTETHEINE"/>
    <property type="match status" value="3"/>
</dbReference>
<feature type="region of interest" description="C-terminal hotdog fold" evidence="8">
    <location>
        <begin position="1145"/>
        <end position="1287"/>
    </location>
</feature>
<name>A0A9W6V1W8_9ACTN</name>
<dbReference type="InterPro" id="IPR050091">
    <property type="entry name" value="PKS_NRPS_Biosynth_Enz"/>
</dbReference>
<dbReference type="PANTHER" id="PTHR43775">
    <property type="entry name" value="FATTY ACID SYNTHASE"/>
    <property type="match status" value="1"/>
</dbReference>
<feature type="domain" description="PKS/mFAS DH" evidence="11">
    <location>
        <begin position="4520"/>
        <end position="4801"/>
    </location>
</feature>
<dbReference type="InterPro" id="IPR020807">
    <property type="entry name" value="PKS_DH"/>
</dbReference>
<dbReference type="SMART" id="SM00822">
    <property type="entry name" value="PKS_KR"/>
    <property type="match status" value="3"/>
</dbReference>
<dbReference type="Gene3D" id="3.40.47.10">
    <property type="match status" value="3"/>
</dbReference>
<evidence type="ECO:0000256" key="4">
    <source>
        <dbReference type="ARBA" id="ARBA00022679"/>
    </source>
</evidence>
<evidence type="ECO:0000256" key="8">
    <source>
        <dbReference type="PROSITE-ProRule" id="PRU01363"/>
    </source>
</evidence>
<dbReference type="GO" id="GO:0004315">
    <property type="term" value="F:3-oxoacyl-[acyl-carrier-protein] synthase activity"/>
    <property type="evidence" value="ECO:0007669"/>
    <property type="project" value="InterPro"/>
</dbReference>
<dbReference type="EMBL" id="BSSA01000015">
    <property type="protein sequence ID" value="GLW72076.1"/>
    <property type="molecule type" value="Genomic_DNA"/>
</dbReference>
<dbReference type="Gene3D" id="1.10.1200.10">
    <property type="entry name" value="ACP-like"/>
    <property type="match status" value="4"/>
</dbReference>
<evidence type="ECO:0000313" key="13">
    <source>
        <dbReference type="Proteomes" id="UP001165041"/>
    </source>
</evidence>
<dbReference type="InterPro" id="IPR018247">
    <property type="entry name" value="EF_Hand_1_Ca_BS"/>
</dbReference>
<reference evidence="12" key="1">
    <citation type="submission" date="2023-02" db="EMBL/GenBank/DDBJ databases">
        <title>Kitasatospora phosalacinea NBRC 14627.</title>
        <authorList>
            <person name="Ichikawa N."/>
            <person name="Sato H."/>
            <person name="Tonouchi N."/>
        </authorList>
    </citation>
    <scope>NUCLEOTIDE SEQUENCE</scope>
    <source>
        <strain evidence="12">NBRC 14627</strain>
    </source>
</reference>
<evidence type="ECO:0000256" key="6">
    <source>
        <dbReference type="ARBA" id="ARBA00023268"/>
    </source>
</evidence>
<dbReference type="InterPro" id="IPR057326">
    <property type="entry name" value="KR_dom"/>
</dbReference>
<feature type="domain" description="Ketosynthase family 3 (KS3)" evidence="10">
    <location>
        <begin position="1865"/>
        <end position="2289"/>
    </location>
</feature>
<dbReference type="Pfam" id="PF08659">
    <property type="entry name" value="KR"/>
    <property type="match status" value="3"/>
</dbReference>
<feature type="domain" description="PKS/mFAS DH" evidence="11">
    <location>
        <begin position="1009"/>
        <end position="1287"/>
    </location>
</feature>
<evidence type="ECO:0000256" key="7">
    <source>
        <dbReference type="ARBA" id="ARBA00023315"/>
    </source>
</evidence>
<feature type="domain" description="PKS/mFAS DH" evidence="11">
    <location>
        <begin position="2783"/>
        <end position="3059"/>
    </location>
</feature>
<accession>A0A9W6V1W8</accession>
<evidence type="ECO:0000256" key="5">
    <source>
        <dbReference type="ARBA" id="ARBA00023194"/>
    </source>
</evidence>
<dbReference type="CDD" id="cd00833">
    <property type="entry name" value="PKS"/>
    <property type="match status" value="3"/>
</dbReference>
<proteinExistence type="predicted"/>
<dbReference type="GO" id="GO:0033068">
    <property type="term" value="P:macrolide biosynthetic process"/>
    <property type="evidence" value="ECO:0007669"/>
    <property type="project" value="UniProtKB-ARBA"/>
</dbReference>
<evidence type="ECO:0000259" key="9">
    <source>
        <dbReference type="PROSITE" id="PS50075"/>
    </source>
</evidence>
<dbReference type="InterPro" id="IPR016035">
    <property type="entry name" value="Acyl_Trfase/lysoPLipase"/>
</dbReference>
<dbReference type="Pfam" id="PF02801">
    <property type="entry name" value="Ketoacyl-synt_C"/>
    <property type="match status" value="3"/>
</dbReference>
<feature type="domain" description="Ketosynthase family 3 (KS3)" evidence="10">
    <location>
        <begin position="110"/>
        <end position="534"/>
    </location>
</feature>
<dbReference type="Gene3D" id="3.40.50.720">
    <property type="entry name" value="NAD(P)-binding Rossmann-like Domain"/>
    <property type="match status" value="3"/>
</dbReference>
<dbReference type="InterPro" id="IPR009081">
    <property type="entry name" value="PP-bd_ACP"/>
</dbReference>
<dbReference type="PROSITE" id="PS00606">
    <property type="entry name" value="KS3_1"/>
    <property type="match status" value="2"/>
</dbReference>
<feature type="active site" description="Proton donor; for dehydratase activity" evidence="8">
    <location>
        <position position="2983"/>
    </location>
</feature>
<feature type="active site" description="Proton acceptor; for dehydratase activity" evidence="8">
    <location>
        <position position="4552"/>
    </location>
</feature>
<dbReference type="PROSITE" id="PS52004">
    <property type="entry name" value="KS3_2"/>
    <property type="match status" value="3"/>
</dbReference>